<proteinExistence type="predicted"/>
<dbReference type="PROSITE" id="PS50181">
    <property type="entry name" value="FBOX"/>
    <property type="match status" value="1"/>
</dbReference>
<gene>
    <name evidence="2" type="ORF">CMV_015158</name>
</gene>
<dbReference type="EMBL" id="JRKL02002180">
    <property type="protein sequence ID" value="KAF3960094.1"/>
    <property type="molecule type" value="Genomic_DNA"/>
</dbReference>
<dbReference type="Pfam" id="PF24758">
    <property type="entry name" value="LRR_At5g56370"/>
    <property type="match status" value="1"/>
</dbReference>
<dbReference type="SUPFAM" id="SSF81383">
    <property type="entry name" value="F-box domain"/>
    <property type="match status" value="1"/>
</dbReference>
<dbReference type="PANTHER" id="PTHR31900:SF34">
    <property type="entry name" value="EMB|CAB62440.1-RELATED"/>
    <property type="match status" value="1"/>
</dbReference>
<dbReference type="Gene3D" id="1.20.1280.50">
    <property type="match status" value="1"/>
</dbReference>
<reference evidence="2" key="1">
    <citation type="submission" date="2020-03" db="EMBL/GenBank/DDBJ databases">
        <title>Castanea mollissima Vanexum genome sequencing.</title>
        <authorList>
            <person name="Staton M."/>
        </authorList>
    </citation>
    <scope>NUCLEOTIDE SEQUENCE</scope>
    <source>
        <tissue evidence="2">Leaf</tissue>
    </source>
</reference>
<organism evidence="2 3">
    <name type="scientific">Castanea mollissima</name>
    <name type="common">Chinese chestnut</name>
    <dbReference type="NCBI Taxonomy" id="60419"/>
    <lineage>
        <taxon>Eukaryota</taxon>
        <taxon>Viridiplantae</taxon>
        <taxon>Streptophyta</taxon>
        <taxon>Embryophyta</taxon>
        <taxon>Tracheophyta</taxon>
        <taxon>Spermatophyta</taxon>
        <taxon>Magnoliopsida</taxon>
        <taxon>eudicotyledons</taxon>
        <taxon>Gunneridae</taxon>
        <taxon>Pentapetalae</taxon>
        <taxon>rosids</taxon>
        <taxon>fabids</taxon>
        <taxon>Fagales</taxon>
        <taxon>Fagaceae</taxon>
        <taxon>Castanea</taxon>
    </lineage>
</organism>
<dbReference type="InterPro" id="IPR001810">
    <property type="entry name" value="F-box_dom"/>
</dbReference>
<name>A0A8J4RA42_9ROSI</name>
<dbReference type="OrthoDB" id="594804at2759"/>
<dbReference type="SUPFAM" id="SSF52047">
    <property type="entry name" value="RNI-like"/>
    <property type="match status" value="1"/>
</dbReference>
<evidence type="ECO:0000313" key="3">
    <source>
        <dbReference type="Proteomes" id="UP000737018"/>
    </source>
</evidence>
<dbReference type="InterPro" id="IPR036047">
    <property type="entry name" value="F-box-like_dom_sf"/>
</dbReference>
<evidence type="ECO:0000259" key="1">
    <source>
        <dbReference type="PROSITE" id="PS50181"/>
    </source>
</evidence>
<dbReference type="AlphaFoldDB" id="A0A8J4RA42"/>
<accession>A0A8J4RA42</accession>
<dbReference type="InterPro" id="IPR053781">
    <property type="entry name" value="F-box_AtFBL13-like"/>
</dbReference>
<feature type="domain" description="F-box" evidence="1">
    <location>
        <begin position="19"/>
        <end position="55"/>
    </location>
</feature>
<sequence length="453" mass="52283">MAESNTKSIKLSPEKDAAVDRISNLPESLLCHILSFLPTKDSIATSILSSRWKLLWTFVPKLDLESQTIDNSTDDDDEEDIRIAHIVSRVLAQQECGELQTFRLQWYLGLDGSHISHLDSWFRTAAARKVKELDLDILLDDDDFYMESLVLPPSFFSCRTLVVLKLTGDIDIDIDNPALSFHFPSLKILHLNNISPIAIIHYQENSFLSLLSGCPVLEDLSFTVIYFVGEYRICVPTLKRLSIREDLMDCEDRCVYKLEINAPALEYFNFRGDLRDIKFHEKLDNLVQANVELSMCEDEHIEFYREWLLKLFTALNNVKFLSFVPYGTEWHSIANIYPSAFQNLVQLEFKVVDCNWHLLGDLLQKAPNLESLVISKGYDFIPSNLCWKEPKYEPEYLSSLTSFYYRGFKGPQQLVYLEMNEIVDPEVAESLAIRWTMFVAQQIGHTQTIFEGD</sequence>
<dbReference type="Pfam" id="PF00646">
    <property type="entry name" value="F-box"/>
    <property type="match status" value="1"/>
</dbReference>
<keyword evidence="3" id="KW-1185">Reference proteome</keyword>
<dbReference type="InterPro" id="IPR055411">
    <property type="entry name" value="LRR_FXL15/At3g58940/PEG3-like"/>
</dbReference>
<dbReference type="PANTHER" id="PTHR31900">
    <property type="entry name" value="F-BOX/RNI SUPERFAMILY PROTEIN-RELATED"/>
    <property type="match status" value="1"/>
</dbReference>
<dbReference type="CDD" id="cd22160">
    <property type="entry name" value="F-box_AtFBL13-like"/>
    <property type="match status" value="1"/>
</dbReference>
<dbReference type="InterPro" id="IPR050232">
    <property type="entry name" value="FBL13/AtMIF1-like"/>
</dbReference>
<comment type="caution">
    <text evidence="2">The sequence shown here is derived from an EMBL/GenBank/DDBJ whole genome shotgun (WGS) entry which is preliminary data.</text>
</comment>
<dbReference type="Gene3D" id="3.80.10.10">
    <property type="entry name" value="Ribonuclease Inhibitor"/>
    <property type="match status" value="1"/>
</dbReference>
<dbReference type="Proteomes" id="UP000737018">
    <property type="component" value="Unassembled WGS sequence"/>
</dbReference>
<dbReference type="InterPro" id="IPR032675">
    <property type="entry name" value="LRR_dom_sf"/>
</dbReference>
<evidence type="ECO:0000313" key="2">
    <source>
        <dbReference type="EMBL" id="KAF3960094.1"/>
    </source>
</evidence>
<protein>
    <recommendedName>
        <fullName evidence="1">F-box domain-containing protein</fullName>
    </recommendedName>
</protein>